<protein>
    <submittedName>
        <fullName evidence="1">Uncharacterized protein</fullName>
    </submittedName>
</protein>
<organism evidence="1 2">
    <name type="scientific">Cordyceps javanica</name>
    <dbReference type="NCBI Taxonomy" id="43265"/>
    <lineage>
        <taxon>Eukaryota</taxon>
        <taxon>Fungi</taxon>
        <taxon>Dikarya</taxon>
        <taxon>Ascomycota</taxon>
        <taxon>Pezizomycotina</taxon>
        <taxon>Sordariomycetes</taxon>
        <taxon>Hypocreomycetidae</taxon>
        <taxon>Hypocreales</taxon>
        <taxon>Cordycipitaceae</taxon>
        <taxon>Cordyceps</taxon>
    </lineage>
</organism>
<accession>A0A545URS1</accession>
<dbReference type="AlphaFoldDB" id="A0A545URS1"/>
<name>A0A545URS1_9HYPO</name>
<proteinExistence type="predicted"/>
<comment type="caution">
    <text evidence="1">The sequence shown here is derived from an EMBL/GenBank/DDBJ whole genome shotgun (WGS) entry which is preliminary data.</text>
</comment>
<keyword evidence="2" id="KW-1185">Reference proteome</keyword>
<reference evidence="1 2" key="1">
    <citation type="journal article" date="2019" name="Appl. Microbiol. Biotechnol.">
        <title>Genome sequence of Isaria javanica and comparative genome analysis insights into family S53 peptidase evolution in fungal entomopathogens.</title>
        <authorList>
            <person name="Lin R."/>
            <person name="Zhang X."/>
            <person name="Xin B."/>
            <person name="Zou M."/>
            <person name="Gao Y."/>
            <person name="Qin F."/>
            <person name="Hu Q."/>
            <person name="Xie B."/>
            <person name="Cheng X."/>
        </authorList>
    </citation>
    <scope>NUCLEOTIDE SEQUENCE [LARGE SCALE GENOMIC DNA]</scope>
    <source>
        <strain evidence="1 2">IJ1G</strain>
    </source>
</reference>
<sequence length="73" mass="8278">MSLPLKTGFEISAWYLRRQRSRLFGALNHSGGDDENNGLLVVLGRILPRGRFVPHRNSIPLSMKHSRQVNVIP</sequence>
<dbReference type="Proteomes" id="UP000315783">
    <property type="component" value="Unassembled WGS sequence"/>
</dbReference>
<evidence type="ECO:0000313" key="1">
    <source>
        <dbReference type="EMBL" id="TQV92150.1"/>
    </source>
</evidence>
<gene>
    <name evidence="1" type="ORF">IF1G_09222</name>
</gene>
<evidence type="ECO:0000313" key="2">
    <source>
        <dbReference type="Proteomes" id="UP000315783"/>
    </source>
</evidence>
<dbReference type="EMBL" id="SPUK01000016">
    <property type="protein sequence ID" value="TQV92150.1"/>
    <property type="molecule type" value="Genomic_DNA"/>
</dbReference>